<dbReference type="EMBL" id="JRJU01000005">
    <property type="protein sequence ID" value="KHF40949.1"/>
    <property type="molecule type" value="Genomic_DNA"/>
</dbReference>
<protein>
    <submittedName>
        <fullName evidence="1">Uncharacterized protein</fullName>
    </submittedName>
</protein>
<evidence type="ECO:0000313" key="2">
    <source>
        <dbReference type="Proteomes" id="UP000030832"/>
    </source>
</evidence>
<dbReference type="Proteomes" id="UP000030832">
    <property type="component" value="Unassembled WGS sequence"/>
</dbReference>
<accession>A0A0B0ILM5</accession>
<comment type="caution">
    <text evidence="1">The sequence shown here is derived from an EMBL/GenBank/DDBJ whole genome shotgun (WGS) entry which is preliminary data.</text>
</comment>
<dbReference type="AlphaFoldDB" id="A0A0B0ILM5"/>
<name>A0A0B0ILM5_9BACI</name>
<keyword evidence="2" id="KW-1185">Reference proteome</keyword>
<sequence>MFDSVERVSNKESERLLIELVKHEVLFQDVSEAGGSLTMSVEDLIHEGHFDEQENERFLRKFSKESFVVVWNVNGVHHYAAYLIERNE</sequence>
<reference evidence="1 2" key="1">
    <citation type="submission" date="2014-09" db="EMBL/GenBank/DDBJ databases">
        <title>Genome sequencing and annotation of Bacillus Okhensis strain Kh10-101T.</title>
        <authorList>
            <person name="Prakash J.S."/>
        </authorList>
    </citation>
    <scope>NUCLEOTIDE SEQUENCE [LARGE SCALE GENOMIC DNA]</scope>
    <source>
        <strain evidence="2">Kh10-101T</strain>
    </source>
</reference>
<organism evidence="1 2">
    <name type="scientific">Halalkalibacter okhensis</name>
    <dbReference type="NCBI Taxonomy" id="333138"/>
    <lineage>
        <taxon>Bacteria</taxon>
        <taxon>Bacillati</taxon>
        <taxon>Bacillota</taxon>
        <taxon>Bacilli</taxon>
        <taxon>Bacillales</taxon>
        <taxon>Bacillaceae</taxon>
        <taxon>Halalkalibacter</taxon>
    </lineage>
</organism>
<dbReference type="STRING" id="333138.LQ50_06050"/>
<evidence type="ECO:0000313" key="1">
    <source>
        <dbReference type="EMBL" id="KHF40949.1"/>
    </source>
</evidence>
<proteinExistence type="predicted"/>
<gene>
    <name evidence="1" type="ORF">LQ50_06050</name>
</gene>